<proteinExistence type="predicted"/>
<evidence type="ECO:0000313" key="1">
    <source>
        <dbReference type="EMBL" id="TFK60543.1"/>
    </source>
</evidence>
<keyword evidence="2" id="KW-1185">Reference proteome</keyword>
<organism evidence="1 2">
    <name type="scientific">Pluteus cervinus</name>
    <dbReference type="NCBI Taxonomy" id="181527"/>
    <lineage>
        <taxon>Eukaryota</taxon>
        <taxon>Fungi</taxon>
        <taxon>Dikarya</taxon>
        <taxon>Basidiomycota</taxon>
        <taxon>Agaricomycotina</taxon>
        <taxon>Agaricomycetes</taxon>
        <taxon>Agaricomycetidae</taxon>
        <taxon>Agaricales</taxon>
        <taxon>Pluteineae</taxon>
        <taxon>Pluteaceae</taxon>
        <taxon>Pluteus</taxon>
    </lineage>
</organism>
<dbReference type="Proteomes" id="UP000308600">
    <property type="component" value="Unassembled WGS sequence"/>
</dbReference>
<sequence>MTGAFRGSLQTHNNNNDNPPLLSTGGFSSIFERGGGVFWGWKIMAASITPPSKNLSIPTSSPAMLGSCFRFQSETVPSHNNETKLRDRYLVFNSFSICSVLIDFSRLSKYDYNLLPIADRLRRVMTTPRKSQPPEFETTHEQHRLGVFCGFELI</sequence>
<protein>
    <submittedName>
        <fullName evidence="1">Uncharacterized protein</fullName>
    </submittedName>
</protein>
<evidence type="ECO:0000313" key="2">
    <source>
        <dbReference type="Proteomes" id="UP000308600"/>
    </source>
</evidence>
<accession>A0ACD3A3Y4</accession>
<dbReference type="EMBL" id="ML208761">
    <property type="protein sequence ID" value="TFK60543.1"/>
    <property type="molecule type" value="Genomic_DNA"/>
</dbReference>
<reference evidence="1 2" key="1">
    <citation type="journal article" date="2019" name="Nat. Ecol. Evol.">
        <title>Megaphylogeny resolves global patterns of mushroom evolution.</title>
        <authorList>
            <person name="Varga T."/>
            <person name="Krizsan K."/>
            <person name="Foldi C."/>
            <person name="Dima B."/>
            <person name="Sanchez-Garcia M."/>
            <person name="Sanchez-Ramirez S."/>
            <person name="Szollosi G.J."/>
            <person name="Szarkandi J.G."/>
            <person name="Papp V."/>
            <person name="Albert L."/>
            <person name="Andreopoulos W."/>
            <person name="Angelini C."/>
            <person name="Antonin V."/>
            <person name="Barry K.W."/>
            <person name="Bougher N.L."/>
            <person name="Buchanan P."/>
            <person name="Buyck B."/>
            <person name="Bense V."/>
            <person name="Catcheside P."/>
            <person name="Chovatia M."/>
            <person name="Cooper J."/>
            <person name="Damon W."/>
            <person name="Desjardin D."/>
            <person name="Finy P."/>
            <person name="Geml J."/>
            <person name="Haridas S."/>
            <person name="Hughes K."/>
            <person name="Justo A."/>
            <person name="Karasinski D."/>
            <person name="Kautmanova I."/>
            <person name="Kiss B."/>
            <person name="Kocsube S."/>
            <person name="Kotiranta H."/>
            <person name="LaButti K.M."/>
            <person name="Lechner B.E."/>
            <person name="Liimatainen K."/>
            <person name="Lipzen A."/>
            <person name="Lukacs Z."/>
            <person name="Mihaltcheva S."/>
            <person name="Morgado L.N."/>
            <person name="Niskanen T."/>
            <person name="Noordeloos M.E."/>
            <person name="Ohm R.A."/>
            <person name="Ortiz-Santana B."/>
            <person name="Ovrebo C."/>
            <person name="Racz N."/>
            <person name="Riley R."/>
            <person name="Savchenko A."/>
            <person name="Shiryaev A."/>
            <person name="Soop K."/>
            <person name="Spirin V."/>
            <person name="Szebenyi C."/>
            <person name="Tomsovsky M."/>
            <person name="Tulloss R.E."/>
            <person name="Uehling J."/>
            <person name="Grigoriev I.V."/>
            <person name="Vagvolgyi C."/>
            <person name="Papp T."/>
            <person name="Martin F.M."/>
            <person name="Miettinen O."/>
            <person name="Hibbett D.S."/>
            <person name="Nagy L.G."/>
        </authorList>
    </citation>
    <scope>NUCLEOTIDE SEQUENCE [LARGE SCALE GENOMIC DNA]</scope>
    <source>
        <strain evidence="1 2">NL-1719</strain>
    </source>
</reference>
<name>A0ACD3A3Y4_9AGAR</name>
<gene>
    <name evidence="1" type="ORF">BDN72DRAFT_904868</name>
</gene>